<dbReference type="CDD" id="cd16416">
    <property type="entry name" value="HAD_BsYqeG-like"/>
    <property type="match status" value="1"/>
</dbReference>
<dbReference type="Proteomes" id="UP000190328">
    <property type="component" value="Unassembled WGS sequence"/>
</dbReference>
<dbReference type="AlphaFoldDB" id="A0A1T4KUL1"/>
<evidence type="ECO:0000256" key="2">
    <source>
        <dbReference type="ARBA" id="ARBA00022842"/>
    </source>
</evidence>
<dbReference type="InterPro" id="IPR036412">
    <property type="entry name" value="HAD-like_sf"/>
</dbReference>
<dbReference type="Pfam" id="PF00702">
    <property type="entry name" value="Hydrolase"/>
    <property type="match status" value="1"/>
</dbReference>
<dbReference type="NCBIfam" id="TIGR01668">
    <property type="entry name" value="YqeG_hyp_ppase"/>
    <property type="match status" value="1"/>
</dbReference>
<proteinExistence type="predicted"/>
<dbReference type="STRING" id="263852.SAMN02745116_00401"/>
<reference evidence="3 4" key="1">
    <citation type="submission" date="2017-02" db="EMBL/GenBank/DDBJ databases">
        <authorList>
            <person name="Peterson S.W."/>
        </authorList>
    </citation>
    <scope>NUCLEOTIDE SEQUENCE [LARGE SCALE GENOMIC DNA]</scope>
    <source>
        <strain evidence="3 4">ATCC BAA-1030</strain>
    </source>
</reference>
<dbReference type="InterPro" id="IPR006549">
    <property type="entry name" value="HAD-SF_hydro_IIIA"/>
</dbReference>
<dbReference type="NCBIfam" id="TIGR01662">
    <property type="entry name" value="HAD-SF-IIIA"/>
    <property type="match status" value="1"/>
</dbReference>
<evidence type="ECO:0000313" key="3">
    <source>
        <dbReference type="EMBL" id="SJZ46119.1"/>
    </source>
</evidence>
<dbReference type="InterPro" id="IPR023214">
    <property type="entry name" value="HAD_sf"/>
</dbReference>
<keyword evidence="4" id="KW-1185">Reference proteome</keyword>
<dbReference type="InterPro" id="IPR010021">
    <property type="entry name" value="PGPP1/Gep4"/>
</dbReference>
<dbReference type="Gene3D" id="3.40.50.1000">
    <property type="entry name" value="HAD superfamily/HAD-like"/>
    <property type="match status" value="1"/>
</dbReference>
<sequence length="173" mass="19805">MVEKYKPTFLVEAVYQLTPEMLKKHGFKAVLTDLDNTLIAWNNPLGTPELHTWLEELKQAEIPVVVISNNSHKRIEKAVAPFGIQFVSRAMKPMIKGFREAEKLLNLKPSELVMLGDQLMTDICGSNRAGIASVLVKPVVQSDSFATKFNRMRERRVWKKLEKKYDMTFQEGI</sequence>
<accession>A0A1T4KUL1</accession>
<evidence type="ECO:0000313" key="4">
    <source>
        <dbReference type="Proteomes" id="UP000190328"/>
    </source>
</evidence>
<name>A0A1T4KUL1_9ENTE</name>
<protein>
    <recommendedName>
        <fullName evidence="5">YqeG family HAD IIIA-type phosphatase</fullName>
    </recommendedName>
</protein>
<dbReference type="SUPFAM" id="SSF56784">
    <property type="entry name" value="HAD-like"/>
    <property type="match status" value="1"/>
</dbReference>
<organism evidence="3 4">
    <name type="scientific">Pilibacter termitis</name>
    <dbReference type="NCBI Taxonomy" id="263852"/>
    <lineage>
        <taxon>Bacteria</taxon>
        <taxon>Bacillati</taxon>
        <taxon>Bacillota</taxon>
        <taxon>Bacilli</taxon>
        <taxon>Lactobacillales</taxon>
        <taxon>Enterococcaceae</taxon>
        <taxon>Pilibacter</taxon>
    </lineage>
</organism>
<keyword evidence="1" id="KW-0378">Hydrolase</keyword>
<dbReference type="GO" id="GO:0008962">
    <property type="term" value="F:phosphatidylglycerophosphatase activity"/>
    <property type="evidence" value="ECO:0007669"/>
    <property type="project" value="InterPro"/>
</dbReference>
<dbReference type="PANTHER" id="PTHR46470">
    <property type="entry name" value="N-ACYLNEURAMINATE-9-PHOSPHATASE"/>
    <property type="match status" value="1"/>
</dbReference>
<evidence type="ECO:0000256" key="1">
    <source>
        <dbReference type="ARBA" id="ARBA00022801"/>
    </source>
</evidence>
<keyword evidence="2" id="KW-0460">Magnesium</keyword>
<gene>
    <name evidence="3" type="ORF">SAMN02745116_00401</name>
</gene>
<evidence type="ECO:0008006" key="5">
    <source>
        <dbReference type="Google" id="ProtNLM"/>
    </source>
</evidence>
<dbReference type="InterPro" id="IPR051400">
    <property type="entry name" value="HAD-like_hydrolase"/>
</dbReference>
<dbReference type="EMBL" id="FUXI01000003">
    <property type="protein sequence ID" value="SJZ46119.1"/>
    <property type="molecule type" value="Genomic_DNA"/>
</dbReference>